<organism evidence="6 7">
    <name type="scientific">Muricomes intestini</name>
    <dbReference type="NCBI Taxonomy" id="1796634"/>
    <lineage>
        <taxon>Bacteria</taxon>
        <taxon>Bacillati</taxon>
        <taxon>Bacillota</taxon>
        <taxon>Clostridia</taxon>
        <taxon>Lachnospirales</taxon>
        <taxon>Lachnospiraceae</taxon>
        <taxon>Muricomes</taxon>
    </lineage>
</organism>
<feature type="binding site" evidence="4">
    <location>
        <position position="24"/>
    </location>
    <ligand>
        <name>Zn(2+)</name>
        <dbReference type="ChEBI" id="CHEBI:29105"/>
        <label>1</label>
    </ligand>
</feature>
<evidence type="ECO:0000256" key="4">
    <source>
        <dbReference type="PIRSR" id="PIRSR601559-51"/>
    </source>
</evidence>
<comment type="similarity">
    <text evidence="5">Belongs to the metallo-dependent hydrolases superfamily. Phosphotriesterase family.</text>
</comment>
<dbReference type="Pfam" id="PF02126">
    <property type="entry name" value="PTE"/>
    <property type="match status" value="1"/>
</dbReference>
<dbReference type="SUPFAM" id="SSF51556">
    <property type="entry name" value="Metallo-dependent hydrolases"/>
    <property type="match status" value="1"/>
</dbReference>
<feature type="modified residue" description="N6-carboxylysine" evidence="3 5">
    <location>
        <position position="147"/>
    </location>
</feature>
<keyword evidence="2" id="KW-0378">Hydrolase</keyword>
<feature type="binding site" description="via carbamate group" evidence="4">
    <location>
        <position position="147"/>
    </location>
    <ligand>
        <name>Zn(2+)</name>
        <dbReference type="ChEBI" id="CHEBI:29105"/>
        <label>2</label>
    </ligand>
</feature>
<feature type="binding site" evidence="4">
    <location>
        <position position="208"/>
    </location>
    <ligand>
        <name>Zn(2+)</name>
        <dbReference type="ChEBI" id="CHEBI:29105"/>
        <label>2</label>
    </ligand>
</feature>
<dbReference type="PANTHER" id="PTHR10819:SF3">
    <property type="entry name" value="PHOSPHOTRIESTERASE-RELATED PROTEIN"/>
    <property type="match status" value="1"/>
</dbReference>
<feature type="binding site" evidence="4">
    <location>
        <position position="22"/>
    </location>
    <ligand>
        <name>Zn(2+)</name>
        <dbReference type="ChEBI" id="CHEBI:29105"/>
        <label>1</label>
    </ligand>
</feature>
<accession>A0A4R3KER6</accession>
<dbReference type="AlphaFoldDB" id="A0A4R3KER6"/>
<dbReference type="InterPro" id="IPR032466">
    <property type="entry name" value="Metal_Hydrolase"/>
</dbReference>
<keyword evidence="7" id="KW-1185">Reference proteome</keyword>
<dbReference type="RefSeq" id="WP_132379230.1">
    <property type="nucleotide sequence ID" value="NZ_SLZZ01000004.1"/>
</dbReference>
<feature type="binding site" description="via carbamate group" evidence="4">
    <location>
        <position position="147"/>
    </location>
    <ligand>
        <name>Zn(2+)</name>
        <dbReference type="ChEBI" id="CHEBI:29105"/>
        <label>1</label>
    </ligand>
</feature>
<dbReference type="PANTHER" id="PTHR10819">
    <property type="entry name" value="PHOSPHOTRIESTERASE-RELATED"/>
    <property type="match status" value="1"/>
</dbReference>
<sequence length="317" mass="35946">MKEIVTVTGPIAPEELGFCQCHEHIAMSKGKSWYLNPALRIDDMAKSLEEVRRYKSCGGDSFIDAQPCGCNRMAEELRKLSVKSGVHIIASTGFHKLCFYPDSHWIHSISEAELEKVFVRELTTGMYTDADCTYPSVQSSVKAGIIKTAYDTEELSPRYKKLFRAAASASLRTERIIMIHVEQDTNPILLQDFLLNLGMQPENLMFCHMDRACRDIRTHKDILKKGSYLEFDTIGRFKYHSDEHEIQIIQSLVDIGYATQLLYSLDTTSDRLMSYNPDAIGLNYILTKFNASLKSSGISEDIIHMLSVENPARILTQ</sequence>
<evidence type="ECO:0000313" key="6">
    <source>
        <dbReference type="EMBL" id="TCS81131.1"/>
    </source>
</evidence>
<gene>
    <name evidence="6" type="ORF">EDD59_10455</name>
</gene>
<dbReference type="InterPro" id="IPR001559">
    <property type="entry name" value="Phosphotriesterase"/>
</dbReference>
<comment type="caution">
    <text evidence="6">The sequence shown here is derived from an EMBL/GenBank/DDBJ whole genome shotgun (WGS) entry which is preliminary data.</text>
</comment>
<dbReference type="PIRSF" id="PIRSF016839">
    <property type="entry name" value="PhP"/>
    <property type="match status" value="1"/>
</dbReference>
<dbReference type="GO" id="GO:0016787">
    <property type="term" value="F:hydrolase activity"/>
    <property type="evidence" value="ECO:0007669"/>
    <property type="project" value="UniProtKB-KW"/>
</dbReference>
<feature type="binding site" evidence="4">
    <location>
        <position position="180"/>
    </location>
    <ligand>
        <name>Zn(2+)</name>
        <dbReference type="ChEBI" id="CHEBI:29105"/>
        <label>2</label>
    </ligand>
</feature>
<evidence type="ECO:0000256" key="2">
    <source>
        <dbReference type="ARBA" id="ARBA00022801"/>
    </source>
</evidence>
<dbReference type="Proteomes" id="UP000295726">
    <property type="component" value="Unassembled WGS sequence"/>
</dbReference>
<dbReference type="EMBL" id="SLZZ01000004">
    <property type="protein sequence ID" value="TCS81131.1"/>
    <property type="molecule type" value="Genomic_DNA"/>
</dbReference>
<dbReference type="GO" id="GO:0008270">
    <property type="term" value="F:zinc ion binding"/>
    <property type="evidence" value="ECO:0007669"/>
    <property type="project" value="InterPro"/>
</dbReference>
<dbReference type="Gene3D" id="3.20.20.140">
    <property type="entry name" value="Metal-dependent hydrolases"/>
    <property type="match status" value="1"/>
</dbReference>
<evidence type="ECO:0000256" key="1">
    <source>
        <dbReference type="ARBA" id="ARBA00022723"/>
    </source>
</evidence>
<dbReference type="OrthoDB" id="105927at2"/>
<evidence type="ECO:0000313" key="7">
    <source>
        <dbReference type="Proteomes" id="UP000295726"/>
    </source>
</evidence>
<evidence type="ECO:0000256" key="3">
    <source>
        <dbReference type="PIRSR" id="PIRSR601559-50"/>
    </source>
</evidence>
<name>A0A4R3KER6_9FIRM</name>
<protein>
    <submittedName>
        <fullName evidence="6">Phosphotriesterase-related protein</fullName>
    </submittedName>
</protein>
<comment type="cofactor">
    <cofactor evidence="4">
        <name>a divalent metal cation</name>
        <dbReference type="ChEBI" id="CHEBI:60240"/>
    </cofactor>
    <text evidence="4">Binds 2 divalent metal cations per subunit.</text>
</comment>
<feature type="binding site" evidence="4">
    <location>
        <position position="266"/>
    </location>
    <ligand>
        <name>Zn(2+)</name>
        <dbReference type="ChEBI" id="CHEBI:29105"/>
        <label>1</label>
    </ligand>
</feature>
<proteinExistence type="inferred from homology"/>
<dbReference type="PROSITE" id="PS51347">
    <property type="entry name" value="PHOSPHOTRIESTERASE_2"/>
    <property type="match status" value="1"/>
</dbReference>
<keyword evidence="1 4" id="KW-0479">Metal-binding</keyword>
<evidence type="ECO:0000256" key="5">
    <source>
        <dbReference type="PROSITE-ProRule" id="PRU00679"/>
    </source>
</evidence>
<reference evidence="6 7" key="1">
    <citation type="submission" date="2019-03" db="EMBL/GenBank/DDBJ databases">
        <title>Genomic Encyclopedia of Type Strains, Phase IV (KMG-IV): sequencing the most valuable type-strain genomes for metagenomic binning, comparative biology and taxonomic classification.</title>
        <authorList>
            <person name="Goeker M."/>
        </authorList>
    </citation>
    <scope>NUCLEOTIDE SEQUENCE [LARGE SCALE GENOMIC DNA]</scope>
    <source>
        <strain evidence="6 7">DSM 29489</strain>
    </source>
</reference>